<dbReference type="Proteomes" id="UP000184396">
    <property type="component" value="Unassembled WGS sequence"/>
</dbReference>
<gene>
    <name evidence="1" type="ORF">SAMN05216261_2790</name>
</gene>
<dbReference type="STRING" id="1178825.SAMN05216261_2790"/>
<keyword evidence="2" id="KW-1185">Reference proteome</keyword>
<name>A0A1M6GJ20_9FLAO</name>
<organism evidence="1 2">
    <name type="scientific">Algibacter luteus</name>
    <dbReference type="NCBI Taxonomy" id="1178825"/>
    <lineage>
        <taxon>Bacteria</taxon>
        <taxon>Pseudomonadati</taxon>
        <taxon>Bacteroidota</taxon>
        <taxon>Flavobacteriia</taxon>
        <taxon>Flavobacteriales</taxon>
        <taxon>Flavobacteriaceae</taxon>
        <taxon>Algibacter</taxon>
    </lineage>
</organism>
<protein>
    <submittedName>
        <fullName evidence="1">Uncharacterized protein</fullName>
    </submittedName>
</protein>
<accession>A0A1M6GJ20</accession>
<sequence length="44" mass="5242">MLYNKDKAHFTKRSYKYLHVHTSSEQAHRLRNVGRVMLNGTPKK</sequence>
<dbReference type="EMBL" id="FQYK01000008">
    <property type="protein sequence ID" value="SHJ09870.1"/>
    <property type="molecule type" value="Genomic_DNA"/>
</dbReference>
<proteinExistence type="predicted"/>
<dbReference type="RefSeq" id="WP_262482098.1">
    <property type="nucleotide sequence ID" value="NZ_ALIH01000012.1"/>
</dbReference>
<reference evidence="1 2" key="1">
    <citation type="submission" date="2016-11" db="EMBL/GenBank/DDBJ databases">
        <authorList>
            <person name="Jaros S."/>
            <person name="Januszkiewicz K."/>
            <person name="Wedrychowicz H."/>
        </authorList>
    </citation>
    <scope>NUCLEOTIDE SEQUENCE [LARGE SCALE GENOMIC DNA]</scope>
    <source>
        <strain evidence="1 2">CGMCC 1.12213</strain>
    </source>
</reference>
<evidence type="ECO:0000313" key="1">
    <source>
        <dbReference type="EMBL" id="SHJ09870.1"/>
    </source>
</evidence>
<evidence type="ECO:0000313" key="2">
    <source>
        <dbReference type="Proteomes" id="UP000184396"/>
    </source>
</evidence>
<dbReference type="AlphaFoldDB" id="A0A1M6GJ20"/>